<evidence type="ECO:0000256" key="5">
    <source>
        <dbReference type="ARBA" id="ARBA00022927"/>
    </source>
</evidence>
<evidence type="ECO:0000256" key="3">
    <source>
        <dbReference type="ARBA" id="ARBA00017083"/>
    </source>
</evidence>
<evidence type="ECO:0000313" key="9">
    <source>
        <dbReference type="Ensembl" id="ENSORLP00015018672.1"/>
    </source>
</evidence>
<dbReference type="Pfam" id="PF20655">
    <property type="entry name" value="Vps52_C"/>
    <property type="match status" value="1"/>
</dbReference>
<dbReference type="Proteomes" id="UP000265200">
    <property type="component" value="Chromosome 11"/>
</dbReference>
<reference evidence="9" key="3">
    <citation type="submission" date="2025-08" db="UniProtKB">
        <authorList>
            <consortium name="Ensembl"/>
        </authorList>
    </citation>
    <scope>IDENTIFICATION</scope>
    <source>
        <strain evidence="9">HSOK</strain>
    </source>
</reference>
<dbReference type="AlphaFoldDB" id="A0A3P9IF42"/>
<dbReference type="Pfam" id="PF04129">
    <property type="entry name" value="Vps52_CC"/>
    <property type="match status" value="1"/>
</dbReference>
<evidence type="ECO:0000256" key="4">
    <source>
        <dbReference type="ARBA" id="ARBA00022448"/>
    </source>
</evidence>
<dbReference type="GO" id="GO:0015031">
    <property type="term" value="P:protein transport"/>
    <property type="evidence" value="ECO:0007669"/>
    <property type="project" value="UniProtKB-KW"/>
</dbReference>
<proteinExistence type="inferred from homology"/>
<evidence type="ECO:0000259" key="8">
    <source>
        <dbReference type="Pfam" id="PF20655"/>
    </source>
</evidence>
<comment type="subcellular location">
    <subcellularLocation>
        <location evidence="1">Golgi apparatus</location>
        <location evidence="1">trans-Golgi network</location>
    </subcellularLocation>
</comment>
<evidence type="ECO:0000256" key="6">
    <source>
        <dbReference type="ARBA" id="ARBA00023034"/>
    </source>
</evidence>
<organism evidence="9 10">
    <name type="scientific">Oryzias latipes</name>
    <name type="common">Japanese rice fish</name>
    <name type="synonym">Japanese killifish</name>
    <dbReference type="NCBI Taxonomy" id="8090"/>
    <lineage>
        <taxon>Eukaryota</taxon>
        <taxon>Metazoa</taxon>
        <taxon>Chordata</taxon>
        <taxon>Craniata</taxon>
        <taxon>Vertebrata</taxon>
        <taxon>Euteleostomi</taxon>
        <taxon>Actinopterygii</taxon>
        <taxon>Neopterygii</taxon>
        <taxon>Teleostei</taxon>
        <taxon>Neoteleostei</taxon>
        <taxon>Acanthomorphata</taxon>
        <taxon>Ovalentaria</taxon>
        <taxon>Atherinomorphae</taxon>
        <taxon>Beloniformes</taxon>
        <taxon>Adrianichthyidae</taxon>
        <taxon>Oryziinae</taxon>
        <taxon>Oryzias</taxon>
    </lineage>
</organism>
<sequence>MAAEAAANIGAISDVNTSGNPTEIAMAYLQNEKTDGDFPTLNLGELDLTTDEFILDEVDVHIQANLEDDLVKEALKTGVDLRQYSKQVETELQRIEQASIKDYIKESQNIALLHNQITACDSILERMEGMLSGFQSDLSSISSEIQTLQQQSVSMNIRLKNRQAVRSHLSQLVDELVVPGAMISTILDSPVTEQEFLEQLHELNSKINFAKELSFRETLACSDIQDIVDRLKIKAVSKIREFILQKIYSFRKPMTNYQIPQNTLLKYRFFYQFLLANERTVAKEVRDEYVDTMSKIYYSYFKSYSGRLLKVQYEEVADKDDLMGVEDTAKKGFFSKPSLKSRNTIFTVGQRGAILSPAELEGPILVPHTAQRGDSRYPYETLFRSQHYALLDNGCREFLFLCDFFMVAGNSALDLFNSIMGKTLSMFLKSMSSYVSDCYDSIAIFLCIHIILRFRAITAKRNIPALDKYWEALLELLWPRFELILEMNIHSVRNTDPGRLGVLDTRPHYITRRYAEFSSAIVSVNQTFPNERTNTLLGQLLVEVENFVLKMAAEFPSRKDQLIFLINNYDMMLSVLMERAADDSKEVEGFQQLLLARTQEFIEEILSPPFGGMIAFVKEAEALMEKGQLDRLKNEEARITQLVRGFSSTWKQSVESMSQDVMRSFTNFKNGTSIIQGALTQLIQYYHGFHKVLNQPTFRSLAVRSELINLHHLMVEVKKHKPNF</sequence>
<keyword evidence="6" id="KW-0333">Golgi apparatus</keyword>
<keyword evidence="5" id="KW-0653">Protein transport</keyword>
<protein>
    <recommendedName>
        <fullName evidence="3">Vacuolar protein sorting-associated protein 52 homolog</fullName>
    </recommendedName>
</protein>
<dbReference type="Ensembl" id="ENSORLT00015027438.1">
    <property type="protein sequence ID" value="ENSORLP00015018672.1"/>
    <property type="gene ID" value="ENSORLG00015019749.1"/>
</dbReference>
<accession>A0A3P9IF42</accession>
<dbReference type="InterPro" id="IPR048361">
    <property type="entry name" value="Vps52_C"/>
</dbReference>
<comment type="similarity">
    <text evidence="2">Belongs to the VPS52 family.</text>
</comment>
<feature type="domain" description="Vps52 coiled-coil" evidence="7">
    <location>
        <begin position="102"/>
        <end position="274"/>
    </location>
</feature>
<evidence type="ECO:0000313" key="10">
    <source>
        <dbReference type="Proteomes" id="UP000265200"/>
    </source>
</evidence>
<evidence type="ECO:0000259" key="7">
    <source>
        <dbReference type="Pfam" id="PF04129"/>
    </source>
</evidence>
<dbReference type="PANTHER" id="PTHR14190:SF7">
    <property type="entry name" value="VACUOLAR PROTEIN SORTING-ASSOCIATED PROTEIN 52 HOMOLOG"/>
    <property type="match status" value="1"/>
</dbReference>
<reference key="1">
    <citation type="journal article" date="2007" name="Nature">
        <title>The medaka draft genome and insights into vertebrate genome evolution.</title>
        <authorList>
            <person name="Kasahara M."/>
            <person name="Naruse K."/>
            <person name="Sasaki S."/>
            <person name="Nakatani Y."/>
            <person name="Qu W."/>
            <person name="Ahsan B."/>
            <person name="Yamada T."/>
            <person name="Nagayasu Y."/>
            <person name="Doi K."/>
            <person name="Kasai Y."/>
            <person name="Jindo T."/>
            <person name="Kobayashi D."/>
            <person name="Shimada A."/>
            <person name="Toyoda A."/>
            <person name="Kuroki Y."/>
            <person name="Fujiyama A."/>
            <person name="Sasaki T."/>
            <person name="Shimizu A."/>
            <person name="Asakawa S."/>
            <person name="Shimizu N."/>
            <person name="Hashimoto S."/>
            <person name="Yang J."/>
            <person name="Lee Y."/>
            <person name="Matsushima K."/>
            <person name="Sugano S."/>
            <person name="Sakaizumi M."/>
            <person name="Narita T."/>
            <person name="Ohishi K."/>
            <person name="Haga S."/>
            <person name="Ohta F."/>
            <person name="Nomoto H."/>
            <person name="Nogata K."/>
            <person name="Morishita T."/>
            <person name="Endo T."/>
            <person name="Shin-I T."/>
            <person name="Takeda H."/>
            <person name="Morishita S."/>
            <person name="Kohara Y."/>
        </authorList>
    </citation>
    <scope>NUCLEOTIDE SEQUENCE [LARGE SCALE GENOMIC DNA]</scope>
    <source>
        <strain>Hd-rR</strain>
    </source>
</reference>
<dbReference type="PANTHER" id="PTHR14190">
    <property type="entry name" value="SUPPRESSOR OF ACTIN MUTATIONS 2/VACUOLAR PROTEIN SORTING 52"/>
    <property type="match status" value="1"/>
</dbReference>
<dbReference type="GO" id="GO:0005794">
    <property type="term" value="C:Golgi apparatus"/>
    <property type="evidence" value="ECO:0007669"/>
    <property type="project" value="UniProtKB-SubCell"/>
</dbReference>
<keyword evidence="4" id="KW-0813">Transport</keyword>
<name>A0A3P9IF42_ORYLA</name>
<dbReference type="InterPro" id="IPR007258">
    <property type="entry name" value="Vps52"/>
</dbReference>
<feature type="domain" description="Vps52 C-terminal" evidence="8">
    <location>
        <begin position="291"/>
        <end position="602"/>
    </location>
</feature>
<evidence type="ECO:0000256" key="1">
    <source>
        <dbReference type="ARBA" id="ARBA00004601"/>
    </source>
</evidence>
<reference evidence="9 10" key="2">
    <citation type="submission" date="2017-04" db="EMBL/GenBank/DDBJ databases">
        <title>CpG methylation of centromeres and impact of large insertions on vertebrate speciation.</title>
        <authorList>
            <person name="Ichikawa K."/>
            <person name="Yoshimura J."/>
            <person name="Morishita S."/>
        </authorList>
    </citation>
    <scope>NUCLEOTIDE SEQUENCE</scope>
    <source>
        <strain evidence="9 10">HSOK</strain>
    </source>
</reference>
<dbReference type="InterPro" id="IPR048319">
    <property type="entry name" value="Vps52_CC"/>
</dbReference>
<reference evidence="9" key="4">
    <citation type="submission" date="2025-09" db="UniProtKB">
        <authorList>
            <consortium name="Ensembl"/>
        </authorList>
    </citation>
    <scope>IDENTIFICATION</scope>
    <source>
        <strain evidence="9">HSOK</strain>
    </source>
</reference>
<evidence type="ECO:0000256" key="2">
    <source>
        <dbReference type="ARBA" id="ARBA00008180"/>
    </source>
</evidence>